<dbReference type="Proteomes" id="UP001501442">
    <property type="component" value="Unassembled WGS sequence"/>
</dbReference>
<accession>A0ABP8UAN3</accession>
<proteinExistence type="predicted"/>
<sequence>MQERKTLLLDPGNLGVDVDPADVDHYTELAAQGLISVKGCNGPAVQDDLAFRTRSTVELS</sequence>
<reference evidence="2" key="1">
    <citation type="journal article" date="2019" name="Int. J. Syst. Evol. Microbiol.">
        <title>The Global Catalogue of Microorganisms (GCM) 10K type strain sequencing project: providing services to taxonomists for standard genome sequencing and annotation.</title>
        <authorList>
            <consortium name="The Broad Institute Genomics Platform"/>
            <consortium name="The Broad Institute Genome Sequencing Center for Infectious Disease"/>
            <person name="Wu L."/>
            <person name="Ma J."/>
        </authorList>
    </citation>
    <scope>NUCLEOTIDE SEQUENCE [LARGE SCALE GENOMIC DNA]</scope>
    <source>
        <strain evidence="2">JCM 17939</strain>
    </source>
</reference>
<comment type="caution">
    <text evidence="1">The sequence shown here is derived from an EMBL/GenBank/DDBJ whole genome shotgun (WGS) entry which is preliminary data.</text>
</comment>
<organism evidence="1 2">
    <name type="scientific">Actinoallomurus vinaceus</name>
    <dbReference type="NCBI Taxonomy" id="1080074"/>
    <lineage>
        <taxon>Bacteria</taxon>
        <taxon>Bacillati</taxon>
        <taxon>Actinomycetota</taxon>
        <taxon>Actinomycetes</taxon>
        <taxon>Streptosporangiales</taxon>
        <taxon>Thermomonosporaceae</taxon>
        <taxon>Actinoallomurus</taxon>
    </lineage>
</organism>
<name>A0ABP8UAN3_9ACTN</name>
<gene>
    <name evidence="1" type="ORF">GCM10023196_036690</name>
</gene>
<dbReference type="EMBL" id="BAABHK010000004">
    <property type="protein sequence ID" value="GAA4626832.1"/>
    <property type="molecule type" value="Genomic_DNA"/>
</dbReference>
<keyword evidence="2" id="KW-1185">Reference proteome</keyword>
<evidence type="ECO:0000313" key="1">
    <source>
        <dbReference type="EMBL" id="GAA4626832.1"/>
    </source>
</evidence>
<dbReference type="RefSeq" id="WP_345432057.1">
    <property type="nucleotide sequence ID" value="NZ_BAABHK010000004.1"/>
</dbReference>
<evidence type="ECO:0000313" key="2">
    <source>
        <dbReference type="Proteomes" id="UP001501442"/>
    </source>
</evidence>
<protein>
    <submittedName>
        <fullName evidence="1">Uncharacterized protein</fullName>
    </submittedName>
</protein>